<dbReference type="RefSeq" id="XP_043009827.1">
    <property type="nucleotide sequence ID" value="XM_043151747.1"/>
</dbReference>
<dbReference type="Pfam" id="PF00652">
    <property type="entry name" value="Ricin_B_lectin"/>
    <property type="match status" value="1"/>
</dbReference>
<feature type="chain" id="PRO_5040505877" description="Ricin B lectin domain-containing protein" evidence="1">
    <location>
        <begin position="18"/>
        <end position="306"/>
    </location>
</feature>
<evidence type="ECO:0000313" key="3">
    <source>
        <dbReference type="EMBL" id="KAG7093357.1"/>
    </source>
</evidence>
<feature type="signal peptide" evidence="1">
    <location>
        <begin position="1"/>
        <end position="17"/>
    </location>
</feature>
<dbReference type="Pfam" id="PF14200">
    <property type="entry name" value="RicinB_lectin_2"/>
    <property type="match status" value="1"/>
</dbReference>
<dbReference type="Gene3D" id="2.80.10.50">
    <property type="match status" value="3"/>
</dbReference>
<dbReference type="OrthoDB" id="6770063at2759"/>
<dbReference type="GeneID" id="66076115"/>
<name>A0A9P7S100_9AGAR</name>
<feature type="domain" description="Ricin B lectin" evidence="2">
    <location>
        <begin position="174"/>
        <end position="300"/>
    </location>
</feature>
<dbReference type="AlphaFoldDB" id="A0A9P7S100"/>
<gene>
    <name evidence="3" type="ORF">E1B28_007039</name>
</gene>
<keyword evidence="4" id="KW-1185">Reference proteome</keyword>
<proteinExistence type="predicted"/>
<accession>A0A9P7S100</accession>
<dbReference type="InterPro" id="IPR000772">
    <property type="entry name" value="Ricin_B_lectin"/>
</dbReference>
<dbReference type="EMBL" id="CM032184">
    <property type="protein sequence ID" value="KAG7093357.1"/>
    <property type="molecule type" value="Genomic_DNA"/>
</dbReference>
<organism evidence="3 4">
    <name type="scientific">Marasmius oreades</name>
    <name type="common">fairy-ring Marasmius</name>
    <dbReference type="NCBI Taxonomy" id="181124"/>
    <lineage>
        <taxon>Eukaryota</taxon>
        <taxon>Fungi</taxon>
        <taxon>Dikarya</taxon>
        <taxon>Basidiomycota</taxon>
        <taxon>Agaricomycotina</taxon>
        <taxon>Agaricomycetes</taxon>
        <taxon>Agaricomycetidae</taxon>
        <taxon>Agaricales</taxon>
        <taxon>Marasmiineae</taxon>
        <taxon>Marasmiaceae</taxon>
        <taxon>Marasmius</taxon>
    </lineage>
</organism>
<feature type="domain" description="Ricin B lectin" evidence="2">
    <location>
        <begin position="22"/>
        <end position="157"/>
    </location>
</feature>
<comment type="caution">
    <text evidence="3">The sequence shown here is derived from an EMBL/GenBank/DDBJ whole genome shotgun (WGS) entry which is preliminary data.</text>
</comment>
<evidence type="ECO:0000256" key="1">
    <source>
        <dbReference type="SAM" id="SignalP"/>
    </source>
</evidence>
<evidence type="ECO:0000259" key="2">
    <source>
        <dbReference type="SMART" id="SM00458"/>
    </source>
</evidence>
<evidence type="ECO:0000313" key="4">
    <source>
        <dbReference type="Proteomes" id="UP001049176"/>
    </source>
</evidence>
<dbReference type="CDD" id="cd00161">
    <property type="entry name" value="beta-trefoil_Ricin-like"/>
    <property type="match status" value="1"/>
</dbReference>
<dbReference type="SUPFAM" id="SSF50370">
    <property type="entry name" value="Ricin B-like lectins"/>
    <property type="match status" value="2"/>
</dbReference>
<reference evidence="3" key="1">
    <citation type="journal article" date="2021" name="Genome Biol. Evol.">
        <title>The assembled and annotated genome of the fairy-ring fungus Marasmius oreades.</title>
        <authorList>
            <person name="Hiltunen M."/>
            <person name="Ament-Velasquez S.L."/>
            <person name="Johannesson H."/>
        </authorList>
    </citation>
    <scope>NUCLEOTIDE SEQUENCE</scope>
    <source>
        <strain evidence="3">03SP1</strain>
    </source>
</reference>
<dbReference type="Proteomes" id="UP001049176">
    <property type="component" value="Chromosome 4"/>
</dbReference>
<protein>
    <recommendedName>
        <fullName evidence="2">Ricin B lectin domain-containing protein</fullName>
    </recommendedName>
</protein>
<dbReference type="PROSITE" id="PS50231">
    <property type="entry name" value="RICIN_B_LECTIN"/>
    <property type="match status" value="2"/>
</dbReference>
<dbReference type="KEGG" id="more:E1B28_007039"/>
<dbReference type="SMART" id="SM00458">
    <property type="entry name" value="RICIN"/>
    <property type="match status" value="2"/>
</dbReference>
<sequence length="306" mass="33253">MHLAALKTLAFVAVTAALLLQSTKFPLTSGGLGCISASSNAIGAPVVAHTCSTEDPSKHEWDFTRVIDMQTPVPQPYKIFDVTDGINADGTKLQVWTCVDGNTNQQWIESVNDLTFRWAGTDKCIDLTDGNLTDGNQLQIWTCDLTRNNQNQRWAIKPPLALQQVGSEIGWRGGGVYQTTPCLSASSNTDGAGLVFDNCVEPGGDVTWDTVPSSGSTGQIKTFDGTKCLDVRDGNGTNGNPLQIWSCVEGNINQLWNMDIDGPENSGGKLISWAGTNKCVRAFEIWDCDPNDRYQWWVALPVYSTN</sequence>
<dbReference type="InterPro" id="IPR035992">
    <property type="entry name" value="Ricin_B-like_lectins"/>
</dbReference>
<keyword evidence="1" id="KW-0732">Signal</keyword>